<reference evidence="2" key="1">
    <citation type="submission" date="2017-09" db="EMBL/GenBank/DDBJ databases">
        <title>Depth-based differentiation of microbial function through sediment-hosted aquifers and enrichment of novel symbionts in the deep terrestrial subsurface.</title>
        <authorList>
            <person name="Probst A.J."/>
            <person name="Ladd B."/>
            <person name="Jarett J.K."/>
            <person name="Geller-Mcgrath D.E."/>
            <person name="Sieber C.M.K."/>
            <person name="Emerson J.B."/>
            <person name="Anantharaman K."/>
            <person name="Thomas B.C."/>
            <person name="Malmstrom R."/>
            <person name="Stieglmeier M."/>
            <person name="Klingl A."/>
            <person name="Woyke T."/>
            <person name="Ryan C.M."/>
            <person name="Banfield J.F."/>
        </authorList>
    </citation>
    <scope>NUCLEOTIDE SEQUENCE [LARGE SCALE GENOMIC DNA]</scope>
</reference>
<name>A0A2M8C5S6_9BACT</name>
<protein>
    <submittedName>
        <fullName evidence="1">Restriction endonuclease</fullName>
    </submittedName>
</protein>
<dbReference type="GO" id="GO:0003677">
    <property type="term" value="F:DNA binding"/>
    <property type="evidence" value="ECO:0007669"/>
    <property type="project" value="InterPro"/>
</dbReference>
<gene>
    <name evidence="1" type="ORF">CO101_01770</name>
</gene>
<dbReference type="GO" id="GO:0009036">
    <property type="term" value="F:type II site-specific deoxyribonuclease activity"/>
    <property type="evidence" value="ECO:0007669"/>
    <property type="project" value="InterPro"/>
</dbReference>
<keyword evidence="1" id="KW-0378">Hydrolase</keyword>
<evidence type="ECO:0000313" key="2">
    <source>
        <dbReference type="Proteomes" id="UP000229421"/>
    </source>
</evidence>
<evidence type="ECO:0000313" key="1">
    <source>
        <dbReference type="EMBL" id="PJB51533.1"/>
    </source>
</evidence>
<sequence length="287" mass="32736">METNLLIAIANLVKDPVTNLKSRYKSINRANSMGDALEFYIKDLFCNSLHENNPEKKNEIYEKYFSYFGNQNNPPDFIVRDGDAIEVKKIEGFRSALALNSSPPKNKLRSDDIRITAVCKKCDGGNWKEKELFYVIGNAKSGIIKYLFFVHGTCYAADHETYDKIHAPIKKEVDSVLDSLGFEKSKTVELGKVKKVDPLGITELRIRGMWGIENPIKVFDYVAPIDQNAEFSVNAIMLREKYLSFPEKDRRNLEKLASGKFLIKDIKIKSPNNPAELLEAKLLSFRK</sequence>
<dbReference type="EMBL" id="PFTZ01000049">
    <property type="protein sequence ID" value="PJB51533.1"/>
    <property type="molecule type" value="Genomic_DNA"/>
</dbReference>
<dbReference type="AlphaFoldDB" id="A0A2M8C5S6"/>
<dbReference type="GO" id="GO:0009307">
    <property type="term" value="P:DNA restriction-modification system"/>
    <property type="evidence" value="ECO:0007669"/>
    <property type="project" value="InterPro"/>
</dbReference>
<dbReference type="InterPro" id="IPR019046">
    <property type="entry name" value="Restrct_endonuc_II_NgoPII"/>
</dbReference>
<comment type="caution">
    <text evidence="1">The sequence shown here is derived from an EMBL/GenBank/DDBJ whole genome shotgun (WGS) entry which is preliminary data.</text>
</comment>
<accession>A0A2M8C5S6</accession>
<keyword evidence="1" id="KW-0540">Nuclease</keyword>
<dbReference type="Proteomes" id="UP000229421">
    <property type="component" value="Unassembled WGS sequence"/>
</dbReference>
<dbReference type="Pfam" id="PF09521">
    <property type="entry name" value="RE_NgoPII"/>
    <property type="match status" value="1"/>
</dbReference>
<keyword evidence="1" id="KW-0255">Endonuclease</keyword>
<proteinExistence type="predicted"/>
<organism evidence="1 2">
    <name type="scientific">Candidatus Berkelbacteria bacterium CG_4_9_14_3_um_filter_39_23</name>
    <dbReference type="NCBI Taxonomy" id="1974508"/>
    <lineage>
        <taxon>Bacteria</taxon>
        <taxon>Candidatus Berkelbacteria</taxon>
    </lineage>
</organism>